<feature type="transmembrane region" description="Helical" evidence="8">
    <location>
        <begin position="131"/>
        <end position="156"/>
    </location>
</feature>
<keyword evidence="6 8" id="KW-1133">Transmembrane helix</keyword>
<evidence type="ECO:0000313" key="9">
    <source>
        <dbReference type="EMBL" id="MBL3690662.1"/>
    </source>
</evidence>
<comment type="subcellular location">
    <subcellularLocation>
        <location evidence="1 8">Cell membrane</location>
        <topology evidence="1 8">Multi-pass membrane protein</topology>
    </subcellularLocation>
</comment>
<evidence type="ECO:0000256" key="7">
    <source>
        <dbReference type="ARBA" id="ARBA00023136"/>
    </source>
</evidence>
<dbReference type="PANTHER" id="PTHR30269:SF37">
    <property type="entry name" value="MEMBRANE TRANSPORTER PROTEIN"/>
    <property type="match status" value="1"/>
</dbReference>
<proteinExistence type="inferred from homology"/>
<dbReference type="RefSeq" id="WP_202382828.1">
    <property type="nucleotide sequence ID" value="NZ_BAAAMA010000010.1"/>
</dbReference>
<evidence type="ECO:0000256" key="8">
    <source>
        <dbReference type="RuleBase" id="RU363041"/>
    </source>
</evidence>
<dbReference type="PANTHER" id="PTHR30269">
    <property type="entry name" value="TRANSMEMBRANE PROTEIN YFCA"/>
    <property type="match status" value="1"/>
</dbReference>
<dbReference type="InterPro" id="IPR002781">
    <property type="entry name" value="TM_pro_TauE-like"/>
</dbReference>
<dbReference type="Proteomes" id="UP001646141">
    <property type="component" value="Unassembled WGS sequence"/>
</dbReference>
<evidence type="ECO:0000256" key="3">
    <source>
        <dbReference type="ARBA" id="ARBA00022448"/>
    </source>
</evidence>
<feature type="transmembrane region" description="Helical" evidence="8">
    <location>
        <begin position="96"/>
        <end position="119"/>
    </location>
</feature>
<keyword evidence="7 8" id="KW-0472">Membrane</keyword>
<feature type="transmembrane region" description="Helical" evidence="8">
    <location>
        <begin position="29"/>
        <end position="60"/>
    </location>
</feature>
<reference evidence="9 10" key="1">
    <citation type="submission" date="2018-09" db="EMBL/GenBank/DDBJ databases">
        <title>Comparative genomics of Leucobacter spp.</title>
        <authorList>
            <person name="Reis A.C."/>
            <person name="Kolvenbach B.A."/>
            <person name="Corvini P.F.X."/>
            <person name="Nunes O.C."/>
        </authorList>
    </citation>
    <scope>NUCLEOTIDE SEQUENCE [LARGE SCALE GENOMIC DNA]</scope>
    <source>
        <strain evidence="9 10">L-1</strain>
    </source>
</reference>
<feature type="transmembrane region" description="Helical" evidence="8">
    <location>
        <begin position="194"/>
        <end position="213"/>
    </location>
</feature>
<sequence>MTALTGALTLALILAGSAAQRMAGLGFALLVAPFMTLVLGAHEGVLLVNLLGVLSSVLILPRVWRSIDWSMFRWLGSFAVIGAVLGAWLGQRFSPAVMSVTVGAIVIVALGASLVLQNARFTTEPRGPRAAAGFISGLTNALAGVGGPAVSAYAVLTRWPQTSFAATLQPYFILVGATSAISKLLMDPSGIPEAAWWFWGLVVMTVLCGIAAGERLLRVVTPTQVRRFVILLAFVGAGASLVRGVWDLLG</sequence>
<comment type="caution">
    <text evidence="9">The sequence shown here is derived from an EMBL/GenBank/DDBJ whole genome shotgun (WGS) entry which is preliminary data.</text>
</comment>
<protein>
    <recommendedName>
        <fullName evidence="8">Probable membrane transporter protein</fullName>
    </recommendedName>
</protein>
<evidence type="ECO:0000313" key="10">
    <source>
        <dbReference type="Proteomes" id="UP001646141"/>
    </source>
</evidence>
<dbReference type="Pfam" id="PF01925">
    <property type="entry name" value="TauE"/>
    <property type="match status" value="1"/>
</dbReference>
<name>A0ABS1SU00_9MICO</name>
<evidence type="ECO:0000256" key="6">
    <source>
        <dbReference type="ARBA" id="ARBA00022989"/>
    </source>
</evidence>
<evidence type="ECO:0000256" key="5">
    <source>
        <dbReference type="ARBA" id="ARBA00022692"/>
    </source>
</evidence>
<feature type="transmembrane region" description="Helical" evidence="8">
    <location>
        <begin position="72"/>
        <end position="90"/>
    </location>
</feature>
<gene>
    <name evidence="9" type="ORF">D3226_11975</name>
</gene>
<accession>A0ABS1SU00</accession>
<comment type="similarity">
    <text evidence="2 8">Belongs to the 4-toluene sulfonate uptake permease (TSUP) (TC 2.A.102) family.</text>
</comment>
<feature type="transmembrane region" description="Helical" evidence="8">
    <location>
        <begin position="225"/>
        <end position="246"/>
    </location>
</feature>
<evidence type="ECO:0000256" key="4">
    <source>
        <dbReference type="ARBA" id="ARBA00022475"/>
    </source>
</evidence>
<evidence type="ECO:0000256" key="2">
    <source>
        <dbReference type="ARBA" id="ARBA00009142"/>
    </source>
</evidence>
<keyword evidence="3" id="KW-0813">Transport</keyword>
<dbReference type="EMBL" id="QYAD01000004">
    <property type="protein sequence ID" value="MBL3690662.1"/>
    <property type="molecule type" value="Genomic_DNA"/>
</dbReference>
<organism evidence="9 10">
    <name type="scientific">Leucobacter chromiireducens subsp. chromiireducens</name>
    <dbReference type="NCBI Taxonomy" id="660067"/>
    <lineage>
        <taxon>Bacteria</taxon>
        <taxon>Bacillati</taxon>
        <taxon>Actinomycetota</taxon>
        <taxon>Actinomycetes</taxon>
        <taxon>Micrococcales</taxon>
        <taxon>Microbacteriaceae</taxon>
        <taxon>Leucobacter</taxon>
    </lineage>
</organism>
<dbReference type="InterPro" id="IPR052017">
    <property type="entry name" value="TSUP"/>
</dbReference>
<keyword evidence="4 8" id="KW-1003">Cell membrane</keyword>
<evidence type="ECO:0000256" key="1">
    <source>
        <dbReference type="ARBA" id="ARBA00004651"/>
    </source>
</evidence>
<keyword evidence="5 8" id="KW-0812">Transmembrane</keyword>
<keyword evidence="10" id="KW-1185">Reference proteome</keyword>